<gene>
    <name evidence="1" type="ORF">ESZ00_14215</name>
</gene>
<keyword evidence="2" id="KW-1185">Reference proteome</keyword>
<evidence type="ECO:0000313" key="2">
    <source>
        <dbReference type="Proteomes" id="UP000290253"/>
    </source>
</evidence>
<proteinExistence type="predicted"/>
<dbReference type="RefSeq" id="WP_164981529.1">
    <property type="nucleotide sequence ID" value="NZ_SDMK01000003.1"/>
</dbReference>
<accession>A0A4Q1SAV4</accession>
<comment type="caution">
    <text evidence="1">The sequence shown here is derived from an EMBL/GenBank/DDBJ whole genome shotgun (WGS) entry which is preliminary data.</text>
</comment>
<dbReference type="Proteomes" id="UP000290253">
    <property type="component" value="Unassembled WGS sequence"/>
</dbReference>
<reference evidence="1 2" key="1">
    <citation type="journal article" date="2016" name="Int. J. Syst. Evol. Microbiol.">
        <title>Acidipila dinghuensis sp. nov., an acidobacterium isolated from forest soil.</title>
        <authorList>
            <person name="Jiang Y.W."/>
            <person name="Wang J."/>
            <person name="Chen M.H."/>
            <person name="Lv Y.Y."/>
            <person name="Qiu L.H."/>
        </authorList>
    </citation>
    <scope>NUCLEOTIDE SEQUENCE [LARGE SCALE GENOMIC DNA]</scope>
    <source>
        <strain evidence="1 2">DHOF10</strain>
    </source>
</reference>
<protein>
    <submittedName>
        <fullName evidence="1">Uncharacterized protein</fullName>
    </submittedName>
</protein>
<evidence type="ECO:0000313" key="1">
    <source>
        <dbReference type="EMBL" id="RXS94256.1"/>
    </source>
</evidence>
<organism evidence="1 2">
    <name type="scientific">Silvibacterium dinghuense</name>
    <dbReference type="NCBI Taxonomy" id="1560006"/>
    <lineage>
        <taxon>Bacteria</taxon>
        <taxon>Pseudomonadati</taxon>
        <taxon>Acidobacteriota</taxon>
        <taxon>Terriglobia</taxon>
        <taxon>Terriglobales</taxon>
        <taxon>Acidobacteriaceae</taxon>
        <taxon>Silvibacterium</taxon>
    </lineage>
</organism>
<name>A0A4Q1SAV4_9BACT</name>
<sequence length="98" mass="10806">MLVGIGQLTRKAIMSDLSESNLREAPVVPIGSAGTDLWTAKLTNGFRFLYAMVTSRQMIRSRHAQAVDYAPQVISAVYWQRSLLDSMNGCGLTSDLAW</sequence>
<dbReference type="AlphaFoldDB" id="A0A4Q1SAV4"/>
<dbReference type="EMBL" id="SDMK01000003">
    <property type="protein sequence ID" value="RXS94256.1"/>
    <property type="molecule type" value="Genomic_DNA"/>
</dbReference>